<gene>
    <name evidence="6" type="ORF">B2G44_01545</name>
</gene>
<dbReference type="InterPro" id="IPR017871">
    <property type="entry name" value="ABC_transporter-like_CS"/>
</dbReference>
<keyword evidence="2" id="KW-0547">Nucleotide-binding</keyword>
<dbReference type="SUPFAM" id="SSF52540">
    <property type="entry name" value="P-loop containing nucleoside triphosphate hydrolases"/>
    <property type="match status" value="1"/>
</dbReference>
<accession>A0A1S9M0E8</accession>
<dbReference type="Gene3D" id="3.40.50.300">
    <property type="entry name" value="P-loop containing nucleotide triphosphate hydrolases"/>
    <property type="match status" value="1"/>
</dbReference>
<feature type="transmembrane region" description="Helical" evidence="4">
    <location>
        <begin position="409"/>
        <end position="432"/>
    </location>
</feature>
<name>A0A1S9M0E8_9MOLU</name>
<evidence type="ECO:0000256" key="4">
    <source>
        <dbReference type="SAM" id="Phobius"/>
    </source>
</evidence>
<feature type="transmembrane region" description="Helical" evidence="4">
    <location>
        <begin position="305"/>
        <end position="326"/>
    </location>
</feature>
<keyword evidence="4" id="KW-1133">Transmembrane helix</keyword>
<keyword evidence="3" id="KW-0067">ATP-binding</keyword>
<dbReference type="AlphaFoldDB" id="A0A1S9M0E8"/>
<evidence type="ECO:0000313" key="6">
    <source>
        <dbReference type="EMBL" id="OOP58745.1"/>
    </source>
</evidence>
<dbReference type="PANTHER" id="PTHR42798">
    <property type="entry name" value="LIPOPROTEIN-RELEASING SYSTEM ATP-BINDING PROTEIN LOLD"/>
    <property type="match status" value="1"/>
</dbReference>
<evidence type="ECO:0000256" key="3">
    <source>
        <dbReference type="ARBA" id="ARBA00022840"/>
    </source>
</evidence>
<dbReference type="InterPro" id="IPR027417">
    <property type="entry name" value="P-loop_NTPase"/>
</dbReference>
<dbReference type="PROSITE" id="PS00211">
    <property type="entry name" value="ABC_TRANSPORTER_1"/>
    <property type="match status" value="1"/>
</dbReference>
<dbReference type="STRING" id="180978.B2G44_01545"/>
<dbReference type="InterPro" id="IPR003593">
    <property type="entry name" value="AAA+_ATPase"/>
</dbReference>
<sequence length="555" mass="64779">MIRLIDVNLSFDEDEDILKDISFNLPSRGFVFLSGPSGSGKTSLCNLLSGLEKISHGNILVEDKDLSTFSNFEMADYRNGMISYITQDAYFINELSVLDNILLSVKLQKSVVSPLIHKQIKDLFKYFNLPISLLAKKPFKLSGGQLQRANIIRSLIKDVDVIISDEPTGNLDPDSSDLVFKKLKEISEKKLVIVVTHDILLATKHADIIIKIKEGIVKDYLVRKQNDTFNNENVQFNEKDLDLLTYVDNLEKQKFVSKIQEVSNLFENDHFLKFKSVSSNLPFKEVHSICKFFYKNHWKRNLFSLFYYFMTTLLVFKLISHVNIFLGKIFWYKTSFFKNIYLELNESIILPFSKGFYGVSFVGFLVIFLFWLFYFLLSKSFLIRQTIVFYRTAGITRILGANSRIINKILFYFIAYFILAFTFLQQMFMFLYQWSINKIVNKGLNYFNNGLNYFSMFLDKKAIPSFDDMNLFTQKKSLLQLSEKLYPCSIEFIQSFFDPLCENGFFSISPSYRTIVSWIGFFIICFFFVYSIYLLTNSKRLNKTKPLMMLKKGNS</sequence>
<comment type="similarity">
    <text evidence="1">Belongs to the ABC transporter superfamily.</text>
</comment>
<dbReference type="RefSeq" id="WP_078123099.1">
    <property type="nucleotide sequence ID" value="NZ_MWKN01000046.1"/>
</dbReference>
<feature type="transmembrane region" description="Helical" evidence="4">
    <location>
        <begin position="515"/>
        <end position="535"/>
    </location>
</feature>
<dbReference type="Pfam" id="PF00005">
    <property type="entry name" value="ABC_tran"/>
    <property type="match status" value="1"/>
</dbReference>
<dbReference type="GO" id="GO:0005524">
    <property type="term" value="F:ATP binding"/>
    <property type="evidence" value="ECO:0007669"/>
    <property type="project" value="UniProtKB-KW"/>
</dbReference>
<keyword evidence="4" id="KW-0472">Membrane</keyword>
<dbReference type="GO" id="GO:0016887">
    <property type="term" value="F:ATP hydrolysis activity"/>
    <property type="evidence" value="ECO:0007669"/>
    <property type="project" value="InterPro"/>
</dbReference>
<dbReference type="PANTHER" id="PTHR42798:SF7">
    <property type="entry name" value="ALPHA-D-RIBOSE 1-METHYLPHOSPHONATE 5-TRIPHOSPHATE SYNTHASE SUBUNIT PHNL"/>
    <property type="match status" value="1"/>
</dbReference>
<evidence type="ECO:0000256" key="1">
    <source>
        <dbReference type="ARBA" id="ARBA00005417"/>
    </source>
</evidence>
<dbReference type="PROSITE" id="PS50893">
    <property type="entry name" value="ABC_TRANSPORTER_2"/>
    <property type="match status" value="1"/>
</dbReference>
<comment type="caution">
    <text evidence="6">The sequence shown here is derived from an EMBL/GenBank/DDBJ whole genome shotgun (WGS) entry which is preliminary data.</text>
</comment>
<feature type="domain" description="ABC transporter" evidence="5">
    <location>
        <begin position="2"/>
        <end position="239"/>
    </location>
</feature>
<proteinExistence type="inferred from homology"/>
<dbReference type="SMART" id="SM00382">
    <property type="entry name" value="AAA"/>
    <property type="match status" value="1"/>
</dbReference>
<keyword evidence="4" id="KW-0812">Transmembrane</keyword>
<evidence type="ECO:0000256" key="2">
    <source>
        <dbReference type="ARBA" id="ARBA00022741"/>
    </source>
</evidence>
<dbReference type="InterPro" id="IPR003439">
    <property type="entry name" value="ABC_transporter-like_ATP-bd"/>
</dbReference>
<evidence type="ECO:0000313" key="7">
    <source>
        <dbReference type="Proteomes" id="UP000189722"/>
    </source>
</evidence>
<reference evidence="6 7" key="1">
    <citation type="submission" date="2017-02" db="EMBL/GenBank/DDBJ databases">
        <title>A draft genome of 'Candidatus Phytoplasma aurantifolia' the agent of the witches-broom disease of lime.</title>
        <authorList>
            <person name="Foissac X."/>
            <person name="Carle P."/>
        </authorList>
    </citation>
    <scope>NUCLEOTIDE SEQUENCE [LARGE SCALE GENOMIC DNA]</scope>
    <source>
        <strain evidence="6 7">WBDL</strain>
    </source>
</reference>
<dbReference type="EMBL" id="MWKN01000046">
    <property type="protein sequence ID" value="OOP58745.1"/>
    <property type="molecule type" value="Genomic_DNA"/>
</dbReference>
<organism evidence="6 7">
    <name type="scientific">Candidatus Phytoplasma citri</name>
    <dbReference type="NCBI Taxonomy" id="180978"/>
    <lineage>
        <taxon>Bacteria</taxon>
        <taxon>Bacillati</taxon>
        <taxon>Mycoplasmatota</taxon>
        <taxon>Mollicutes</taxon>
        <taxon>Acholeplasmatales</taxon>
        <taxon>Acholeplasmataceae</taxon>
        <taxon>Candidatus Phytoplasma</taxon>
        <taxon>16SrII (Peanut WB group)</taxon>
    </lineage>
</organism>
<protein>
    <recommendedName>
        <fullName evidence="5">ABC transporter domain-containing protein</fullName>
    </recommendedName>
</protein>
<feature type="transmembrane region" description="Helical" evidence="4">
    <location>
        <begin position="356"/>
        <end position="377"/>
    </location>
</feature>
<dbReference type="Proteomes" id="UP000189722">
    <property type="component" value="Unassembled WGS sequence"/>
</dbReference>
<evidence type="ECO:0000259" key="5">
    <source>
        <dbReference type="PROSITE" id="PS50893"/>
    </source>
</evidence>
<dbReference type="OrthoDB" id="385899at2"/>